<proteinExistence type="predicted"/>
<gene>
    <name evidence="2" type="ORF">ACFQDI_18535</name>
</gene>
<feature type="transmembrane region" description="Helical" evidence="1">
    <location>
        <begin position="337"/>
        <end position="356"/>
    </location>
</feature>
<keyword evidence="1" id="KW-0812">Transmembrane</keyword>
<dbReference type="Proteomes" id="UP001596052">
    <property type="component" value="Unassembled WGS sequence"/>
</dbReference>
<organism evidence="2 3">
    <name type="scientific">Prosthecobacter fluviatilis</name>
    <dbReference type="NCBI Taxonomy" id="445931"/>
    <lineage>
        <taxon>Bacteria</taxon>
        <taxon>Pseudomonadati</taxon>
        <taxon>Verrucomicrobiota</taxon>
        <taxon>Verrucomicrobiia</taxon>
        <taxon>Verrucomicrobiales</taxon>
        <taxon>Verrucomicrobiaceae</taxon>
        <taxon>Prosthecobacter</taxon>
    </lineage>
</organism>
<comment type="caution">
    <text evidence="2">The sequence shown here is derived from an EMBL/GenBank/DDBJ whole genome shotgun (WGS) entry which is preliminary data.</text>
</comment>
<sequence>MQHDLAESIRSNLLTQALIVVLCVSFSSSRHLQTNDMVELEKLYVTHRLLTATAGDVRHDDSDFDESVSDKLAADMERGFTMGTTALEVDSLAVFLSKTKADYDPPVHRLALPSGGWLRFRASHHSFKELAPPPAGSDVPLYEITILVGENSDLHRRTPYAIKLTNAEKSRHPASGKTAWELMAVRAVADHHDEPFSATDIENRIRLKAQAWTQATDSVDSLYAACRYAYENEQITIPMVNVKLSASLALAALALVSTALSAHASYQCRVAQAGEGAEEGSSLLILRPVGGTVLPGWWHHVVAQAEVFFVQPPYWAGLLAPVICSLLLGLIHRDVEFWWLGWLLLPFALAYSSLLGKRIVGSSWKHL</sequence>
<accession>A0ABW0KWP6</accession>
<evidence type="ECO:0000256" key="1">
    <source>
        <dbReference type="SAM" id="Phobius"/>
    </source>
</evidence>
<name>A0ABW0KWP6_9BACT</name>
<evidence type="ECO:0000313" key="2">
    <source>
        <dbReference type="EMBL" id="MFC5456871.1"/>
    </source>
</evidence>
<keyword evidence="3" id="KW-1185">Reference proteome</keyword>
<feature type="transmembrane region" description="Helical" evidence="1">
    <location>
        <begin position="314"/>
        <end position="331"/>
    </location>
</feature>
<evidence type="ECO:0000313" key="3">
    <source>
        <dbReference type="Proteomes" id="UP001596052"/>
    </source>
</evidence>
<protein>
    <submittedName>
        <fullName evidence="2">Uncharacterized protein</fullName>
    </submittedName>
</protein>
<dbReference type="EMBL" id="JBHSMQ010000007">
    <property type="protein sequence ID" value="MFC5456871.1"/>
    <property type="molecule type" value="Genomic_DNA"/>
</dbReference>
<keyword evidence="1" id="KW-1133">Transmembrane helix</keyword>
<keyword evidence="1" id="KW-0472">Membrane</keyword>
<reference evidence="3" key="1">
    <citation type="journal article" date="2019" name="Int. J. Syst. Evol. Microbiol.">
        <title>The Global Catalogue of Microorganisms (GCM) 10K type strain sequencing project: providing services to taxonomists for standard genome sequencing and annotation.</title>
        <authorList>
            <consortium name="The Broad Institute Genomics Platform"/>
            <consortium name="The Broad Institute Genome Sequencing Center for Infectious Disease"/>
            <person name="Wu L."/>
            <person name="Ma J."/>
        </authorList>
    </citation>
    <scope>NUCLEOTIDE SEQUENCE [LARGE SCALE GENOMIC DNA]</scope>
    <source>
        <strain evidence="3">CGMCC 4.1469</strain>
    </source>
</reference>
<dbReference type="RefSeq" id="WP_377169566.1">
    <property type="nucleotide sequence ID" value="NZ_JBHSMQ010000007.1"/>
</dbReference>